<dbReference type="SUPFAM" id="SSF53927">
    <property type="entry name" value="Cytidine deaminase-like"/>
    <property type="match status" value="1"/>
</dbReference>
<protein>
    <submittedName>
        <fullName evidence="3">Uncharacterized protein LOC102201753</fullName>
    </submittedName>
</protein>
<evidence type="ECO:0000313" key="2">
    <source>
        <dbReference type="Proteomes" id="UP000695023"/>
    </source>
</evidence>
<reference evidence="3" key="1">
    <citation type="submission" date="2025-08" db="UniProtKB">
        <authorList>
            <consortium name="RefSeq"/>
        </authorList>
    </citation>
    <scope>IDENTIFICATION</scope>
</reference>
<sequence>DKQSSEAGTSLAVDVNWLTEVVKAIRKEYTIAGQFCLAANIPLQHDTNTLHEILRENSYEEKVETVIGEQNSENSEVYVGNNMVIARVLKFEHAELRVLEKLEQLSQNRAGNFLLLYSYLSPCSTCTEIMCEMGNIQELIKSYKDSAFVFTKVYDKSNSETQSVISKEELRNSLHELAFLMGLNNIFRCVGQFGCHSCFPDSYLEFCIDNNVGPQQAGNHRWERRQSESSSGERRWRNRSNSGSRPNRKNMGGGSSSKRNMYRSRSESSSSSSRNSKKPGKPKGGGRSSRKRSKHSNKRRSRGGSTWGSRGRSSSKNRGGGSRGSSSSKG</sequence>
<dbReference type="Proteomes" id="UP000695023">
    <property type="component" value="Unplaced"/>
</dbReference>
<dbReference type="GeneID" id="102201753"/>
<feature type="compositionally biased region" description="Basic and acidic residues" evidence="1">
    <location>
        <begin position="220"/>
        <end position="235"/>
    </location>
</feature>
<dbReference type="InterPro" id="IPR016193">
    <property type="entry name" value="Cytidine_deaminase-like"/>
</dbReference>
<keyword evidence="2" id="KW-1185">Reference proteome</keyword>
<feature type="non-terminal residue" evidence="3">
    <location>
        <position position="1"/>
    </location>
</feature>
<dbReference type="RefSeq" id="XP_005744960.2">
    <property type="nucleotide sequence ID" value="XM_005744903.2"/>
</dbReference>
<feature type="region of interest" description="Disordered" evidence="1">
    <location>
        <begin position="215"/>
        <end position="330"/>
    </location>
</feature>
<feature type="compositionally biased region" description="Low complexity" evidence="1">
    <location>
        <begin position="303"/>
        <end position="317"/>
    </location>
</feature>
<dbReference type="AlphaFoldDB" id="A0A9Y3VNF2"/>
<dbReference type="GO" id="GO:0008270">
    <property type="term" value="F:zinc ion binding"/>
    <property type="evidence" value="ECO:0007669"/>
    <property type="project" value="InterPro"/>
</dbReference>
<feature type="compositionally biased region" description="Basic residues" evidence="1">
    <location>
        <begin position="288"/>
        <end position="302"/>
    </location>
</feature>
<accession>A0A9Y3VNF2</accession>
<name>A0A9Y3VNF2_9CICH</name>
<proteinExistence type="predicted"/>
<dbReference type="InterPro" id="IPR040958">
    <property type="entry name" value="SNAD1"/>
</dbReference>
<organism evidence="2 3">
    <name type="scientific">Pundamilia nyererei</name>
    <dbReference type="NCBI Taxonomy" id="303518"/>
    <lineage>
        <taxon>Eukaryota</taxon>
        <taxon>Metazoa</taxon>
        <taxon>Chordata</taxon>
        <taxon>Craniata</taxon>
        <taxon>Vertebrata</taxon>
        <taxon>Euteleostomi</taxon>
        <taxon>Actinopterygii</taxon>
        <taxon>Neopterygii</taxon>
        <taxon>Teleostei</taxon>
        <taxon>Neoteleostei</taxon>
        <taxon>Acanthomorphata</taxon>
        <taxon>Ovalentaria</taxon>
        <taxon>Cichlomorphae</taxon>
        <taxon>Cichliformes</taxon>
        <taxon>Cichlidae</taxon>
        <taxon>African cichlids</taxon>
        <taxon>Pseudocrenilabrinae</taxon>
        <taxon>Haplochromini</taxon>
        <taxon>Pundamilia</taxon>
    </lineage>
</organism>
<dbReference type="GO" id="GO:0016787">
    <property type="term" value="F:hydrolase activity"/>
    <property type="evidence" value="ECO:0007669"/>
    <property type="project" value="InterPro"/>
</dbReference>
<evidence type="ECO:0000256" key="1">
    <source>
        <dbReference type="SAM" id="MobiDB-lite"/>
    </source>
</evidence>
<dbReference type="PROSITE" id="PS00903">
    <property type="entry name" value="CYT_DCMP_DEAMINASES_1"/>
    <property type="match status" value="1"/>
</dbReference>
<evidence type="ECO:0000313" key="3">
    <source>
        <dbReference type="RefSeq" id="XP_005744960.2"/>
    </source>
</evidence>
<dbReference type="InterPro" id="IPR016192">
    <property type="entry name" value="APOBEC/CMP_deaminase_Zn-bd"/>
</dbReference>
<gene>
    <name evidence="3" type="primary">LOC102201753</name>
</gene>
<dbReference type="Pfam" id="PF18744">
    <property type="entry name" value="SNAD1"/>
    <property type="match status" value="1"/>
</dbReference>